<comment type="catalytic activity">
    <reaction evidence="1 5 6">
        <text>[protein]-peptidylproline (omega=180) = [protein]-peptidylproline (omega=0)</text>
        <dbReference type="Rhea" id="RHEA:16237"/>
        <dbReference type="Rhea" id="RHEA-COMP:10747"/>
        <dbReference type="Rhea" id="RHEA-COMP:10748"/>
        <dbReference type="ChEBI" id="CHEBI:83833"/>
        <dbReference type="ChEBI" id="CHEBI:83834"/>
        <dbReference type="EC" id="5.2.1.8"/>
    </reaction>
</comment>
<reference evidence="9 10" key="1">
    <citation type="journal article" date="2013" name="Environ. Microbiol.">
        <title>Genome analysis of Chitinivibrio alkaliphilus gen. nov., sp. nov., a novel extremely haloalkaliphilic anaerobic chitinolytic bacterium from the candidate phylum Termite Group 3.</title>
        <authorList>
            <person name="Sorokin D.Y."/>
            <person name="Gumerov V.M."/>
            <person name="Rakitin A.L."/>
            <person name="Beletsky A.V."/>
            <person name="Damste J.S."/>
            <person name="Muyzer G."/>
            <person name="Mardanov A.V."/>
            <person name="Ravin N.V."/>
        </authorList>
    </citation>
    <scope>NUCLEOTIDE SEQUENCE [LARGE SCALE GENOMIC DNA]</scope>
    <source>
        <strain evidence="9 10">ACht1</strain>
    </source>
</reference>
<dbReference type="eggNOG" id="COG0545">
    <property type="taxonomic scope" value="Bacteria"/>
</dbReference>
<dbReference type="OrthoDB" id="9812109at2"/>
<dbReference type="GO" id="GO:0006457">
    <property type="term" value="P:protein folding"/>
    <property type="evidence" value="ECO:0007669"/>
    <property type="project" value="InterPro"/>
</dbReference>
<dbReference type="GO" id="GO:0003755">
    <property type="term" value="F:peptidyl-prolyl cis-trans isomerase activity"/>
    <property type="evidence" value="ECO:0007669"/>
    <property type="project" value="UniProtKB-UniRule"/>
</dbReference>
<dbReference type="PANTHER" id="PTHR43811">
    <property type="entry name" value="FKBP-TYPE PEPTIDYL-PROLYL CIS-TRANS ISOMERASE FKPA"/>
    <property type="match status" value="1"/>
</dbReference>
<keyword evidence="3 5" id="KW-0697">Rotamase</keyword>
<dbReference type="Gene3D" id="1.10.287.460">
    <property type="entry name" value="Peptidyl-prolyl cis-trans isomerase, FKBP-type, N-terminal domain"/>
    <property type="match status" value="1"/>
</dbReference>
<evidence type="ECO:0000256" key="6">
    <source>
        <dbReference type="RuleBase" id="RU003915"/>
    </source>
</evidence>
<evidence type="ECO:0000256" key="7">
    <source>
        <dbReference type="SAM" id="MobiDB-lite"/>
    </source>
</evidence>
<proteinExistence type="inferred from homology"/>
<dbReference type="PROSITE" id="PS50059">
    <property type="entry name" value="FKBP_PPIASE"/>
    <property type="match status" value="1"/>
</dbReference>
<dbReference type="EMBL" id="ASJR01000004">
    <property type="protein sequence ID" value="ERP38898.1"/>
    <property type="molecule type" value="Genomic_DNA"/>
</dbReference>
<feature type="region of interest" description="Disordered" evidence="7">
    <location>
        <begin position="114"/>
        <end position="143"/>
    </location>
</feature>
<dbReference type="RefSeq" id="WP_022636197.1">
    <property type="nucleotide sequence ID" value="NZ_ASJR01000004.1"/>
</dbReference>
<dbReference type="InterPro" id="IPR001179">
    <property type="entry name" value="PPIase_FKBP_dom"/>
</dbReference>
<evidence type="ECO:0000256" key="4">
    <source>
        <dbReference type="ARBA" id="ARBA00023235"/>
    </source>
</evidence>
<dbReference type="AlphaFoldDB" id="U7DBG1"/>
<sequence>MKSVIWIVVVVLAFVVGMFLPTDFAGFEGAQGDAALSEESLAESLPAVEALEGDTEKFSYAVGYSFGRGLQDIRERVDQMVLFSALLSGIQGDEPLMTPQDVQAIQQKVMMEMQQEQQAAQSQRAEEGKEFLSHNKRQEGVVETESGLQYKVVSEGDGPRVSADDKVQVHYVGTLIDGDVFDSSRDRGTPATFNLDQVIPGWSEGIQLMNVGATYTFYIPADLAYGERGAPPTIGPNEVLIFEVELLDIVEE</sequence>
<protein>
    <recommendedName>
        <fullName evidence="6">Peptidyl-prolyl cis-trans isomerase</fullName>
        <ecNumber evidence="6">5.2.1.8</ecNumber>
    </recommendedName>
</protein>
<evidence type="ECO:0000256" key="1">
    <source>
        <dbReference type="ARBA" id="ARBA00000971"/>
    </source>
</evidence>
<dbReference type="InterPro" id="IPR036944">
    <property type="entry name" value="PPIase_FKBP_N_sf"/>
</dbReference>
<keyword evidence="10" id="KW-1185">Reference proteome</keyword>
<dbReference type="Pfam" id="PF00254">
    <property type="entry name" value="FKBP_C"/>
    <property type="match status" value="1"/>
</dbReference>
<dbReference type="PANTHER" id="PTHR43811:SF19">
    <property type="entry name" value="39 KDA FK506-BINDING NUCLEAR PROTEIN"/>
    <property type="match status" value="1"/>
</dbReference>
<keyword evidence="4 5" id="KW-0413">Isomerase</keyword>
<evidence type="ECO:0000259" key="8">
    <source>
        <dbReference type="PROSITE" id="PS50059"/>
    </source>
</evidence>
<dbReference type="Proteomes" id="UP000017148">
    <property type="component" value="Unassembled WGS sequence"/>
</dbReference>
<evidence type="ECO:0000256" key="2">
    <source>
        <dbReference type="ARBA" id="ARBA00006577"/>
    </source>
</evidence>
<feature type="compositionally biased region" description="Low complexity" evidence="7">
    <location>
        <begin position="114"/>
        <end position="123"/>
    </location>
</feature>
<evidence type="ECO:0000313" key="10">
    <source>
        <dbReference type="Proteomes" id="UP000017148"/>
    </source>
</evidence>
<gene>
    <name evidence="9" type="ORF">CALK_0676</name>
</gene>
<dbReference type="InterPro" id="IPR000774">
    <property type="entry name" value="PPIase_FKBP_N"/>
</dbReference>
<dbReference type="Pfam" id="PF01346">
    <property type="entry name" value="FKBP_N"/>
    <property type="match status" value="1"/>
</dbReference>
<organism evidence="9 10">
    <name type="scientific">Chitinivibrio alkaliphilus ACht1</name>
    <dbReference type="NCBI Taxonomy" id="1313304"/>
    <lineage>
        <taxon>Bacteria</taxon>
        <taxon>Pseudomonadati</taxon>
        <taxon>Fibrobacterota</taxon>
        <taxon>Chitinivibrionia</taxon>
        <taxon>Chitinivibrionales</taxon>
        <taxon>Chitinivibrionaceae</taxon>
        <taxon>Chitinivibrio</taxon>
    </lineage>
</organism>
<evidence type="ECO:0000256" key="3">
    <source>
        <dbReference type="ARBA" id="ARBA00023110"/>
    </source>
</evidence>
<feature type="domain" description="PPIase FKBP-type" evidence="8">
    <location>
        <begin position="164"/>
        <end position="250"/>
    </location>
</feature>
<comment type="caution">
    <text evidence="9">The sequence shown here is derived from an EMBL/GenBank/DDBJ whole genome shotgun (WGS) entry which is preliminary data.</text>
</comment>
<feature type="compositionally biased region" description="Basic and acidic residues" evidence="7">
    <location>
        <begin position="124"/>
        <end position="140"/>
    </location>
</feature>
<dbReference type="EC" id="5.2.1.8" evidence="6"/>
<dbReference type="InterPro" id="IPR046357">
    <property type="entry name" value="PPIase_dom_sf"/>
</dbReference>
<accession>U7DBG1</accession>
<dbReference type="FunFam" id="3.10.50.40:FF:000006">
    <property type="entry name" value="Peptidyl-prolyl cis-trans isomerase"/>
    <property type="match status" value="1"/>
</dbReference>
<dbReference type="STRING" id="1313304.CALK_0676"/>
<dbReference type="SUPFAM" id="SSF54534">
    <property type="entry name" value="FKBP-like"/>
    <property type="match status" value="1"/>
</dbReference>
<evidence type="ECO:0000313" key="9">
    <source>
        <dbReference type="EMBL" id="ERP38898.1"/>
    </source>
</evidence>
<evidence type="ECO:0000256" key="5">
    <source>
        <dbReference type="PROSITE-ProRule" id="PRU00277"/>
    </source>
</evidence>
<comment type="similarity">
    <text evidence="2 6">Belongs to the FKBP-type PPIase family.</text>
</comment>
<dbReference type="Gene3D" id="3.10.50.40">
    <property type="match status" value="1"/>
</dbReference>
<name>U7DBG1_9BACT</name>